<keyword evidence="3" id="KW-1185">Reference proteome</keyword>
<feature type="domain" description="ImpA N-terminal" evidence="1">
    <location>
        <begin position="12"/>
        <end position="124"/>
    </location>
</feature>
<dbReference type="Pfam" id="PF16989">
    <property type="entry name" value="T6SS_VasJ"/>
    <property type="match status" value="1"/>
</dbReference>
<sequence length="571" mass="64492">MISLSNWRNAVLSPIDKTCAVGVSVRLDERFDALQLEVSHDLALEGASTDWRKVLTLSHEILSSESKDLLVLVYSVRAVIDAYRYEGFAEALSTVNRYVELYWIDSFPALKRKRARMSALEWLAQQLEVWVESHPPDPEEKGSVESVLVNIKALNQSLSELGGDWHLDLFSATRNINEYLPNLPVQPIKSVVEDKPKTSTDQPQAEIVPINTNSKDVSHTVIASSKPNVAAIAVQESANPQPSITDDRSYNQCIRETQSLLKRLGKYRLSKDLADSSAYEINRFSVWLPVSELPLHQNGLTPLRSIPADKRHFFETLLQQRQYEILIIELENSLSNAPFWLDGHRMVVESLKALDMARVNNTLAGAYQNAIDVIATLTKSFVDRLSGIEHLTFSDGSPFADDETQAWLVSIDTLRSGTAESPNHDFRLKCTSETYPSSQMDDSCVQNASNAINASNQAYKDSGFSQGLLLLDQYCNEQMNKKAWYKARLLTVDYCFKAKEFIFAEQLLIELDELALSHNLDVWEPEMVGSMLSMMLICKAKLKRKQSSDCYYQRLVRVNPQQGYEMKSFAS</sequence>
<dbReference type="EMBL" id="CP100390">
    <property type="protein sequence ID" value="UZE95107.1"/>
    <property type="molecule type" value="Genomic_DNA"/>
</dbReference>
<dbReference type="RefSeq" id="WP_265046596.1">
    <property type="nucleotide sequence ID" value="NZ_CP100390.1"/>
</dbReference>
<name>A0ABY6MZB1_9ALTE</name>
<protein>
    <submittedName>
        <fullName evidence="2">Type VI secretion system protein TssA</fullName>
    </submittedName>
</protein>
<dbReference type="PANTHER" id="PTHR37024">
    <property type="entry name" value="TYPE VI SECRETION SYSTEM DUF2094 AND IMPA-RELATED DOMAIN PROTEIN"/>
    <property type="match status" value="1"/>
</dbReference>
<dbReference type="InterPro" id="IPR010657">
    <property type="entry name" value="ImpA_N"/>
</dbReference>
<dbReference type="PANTHER" id="PTHR37024:SF5">
    <property type="entry name" value="IMPA N-TERMINAL DOMAIN-CONTAINING PROTEIN"/>
    <property type="match status" value="1"/>
</dbReference>
<dbReference type="Pfam" id="PF06812">
    <property type="entry name" value="ImpA_N"/>
    <property type="match status" value="1"/>
</dbReference>
<dbReference type="Proteomes" id="UP001163739">
    <property type="component" value="Chromosome"/>
</dbReference>
<accession>A0ABY6MZB1</accession>
<dbReference type="InterPro" id="IPR017739">
    <property type="entry name" value="T6SS-assoc_VCA0119"/>
</dbReference>
<evidence type="ECO:0000313" key="3">
    <source>
        <dbReference type="Proteomes" id="UP001163739"/>
    </source>
</evidence>
<proteinExistence type="predicted"/>
<organism evidence="2 3">
    <name type="scientific">Alkalimarinus alittae</name>
    <dbReference type="NCBI Taxonomy" id="2961619"/>
    <lineage>
        <taxon>Bacteria</taxon>
        <taxon>Pseudomonadati</taxon>
        <taxon>Pseudomonadota</taxon>
        <taxon>Gammaproteobacteria</taxon>
        <taxon>Alteromonadales</taxon>
        <taxon>Alteromonadaceae</taxon>
        <taxon>Alkalimarinus</taxon>
    </lineage>
</organism>
<evidence type="ECO:0000313" key="2">
    <source>
        <dbReference type="EMBL" id="UZE95107.1"/>
    </source>
</evidence>
<dbReference type="NCBIfam" id="TIGR03362">
    <property type="entry name" value="VI_chp_7"/>
    <property type="match status" value="1"/>
</dbReference>
<evidence type="ECO:0000259" key="1">
    <source>
        <dbReference type="Pfam" id="PF06812"/>
    </source>
</evidence>
<gene>
    <name evidence="2" type="primary">tssA</name>
    <name evidence="2" type="ORF">NKI27_13655</name>
</gene>
<reference evidence="2" key="1">
    <citation type="submission" date="2022-06" db="EMBL/GenBank/DDBJ databases">
        <title>Alkalimarinus sp. nov., isolated from gut of a Alitta virens.</title>
        <authorList>
            <person name="Yang A.I."/>
            <person name="Shin N.-R."/>
        </authorList>
    </citation>
    <scope>NUCLEOTIDE SEQUENCE</scope>
    <source>
        <strain evidence="2">A2M4</strain>
    </source>
</reference>